<protein>
    <submittedName>
        <fullName evidence="3">Secreted protein</fullName>
    </submittedName>
</protein>
<reference evidence="3" key="2">
    <citation type="submission" date="2020-10" db="UniProtKB">
        <authorList>
            <consortium name="WormBaseParasite"/>
        </authorList>
    </citation>
    <scope>IDENTIFICATION</scope>
</reference>
<name>A0A7E4VP05_PANRE</name>
<keyword evidence="2" id="KW-1185">Reference proteome</keyword>
<dbReference type="Proteomes" id="UP000492821">
    <property type="component" value="Unassembled WGS sequence"/>
</dbReference>
<reference evidence="2" key="1">
    <citation type="journal article" date="2013" name="Genetics">
        <title>The draft genome and transcriptome of Panagrellus redivivus are shaped by the harsh demands of a free-living lifestyle.</title>
        <authorList>
            <person name="Srinivasan J."/>
            <person name="Dillman A.R."/>
            <person name="Macchietto M.G."/>
            <person name="Heikkinen L."/>
            <person name="Lakso M."/>
            <person name="Fracchia K.M."/>
            <person name="Antoshechkin I."/>
            <person name="Mortazavi A."/>
            <person name="Wong G."/>
            <person name="Sternberg P.W."/>
        </authorList>
    </citation>
    <scope>NUCLEOTIDE SEQUENCE [LARGE SCALE GENOMIC DNA]</scope>
    <source>
        <strain evidence="2">MT8872</strain>
    </source>
</reference>
<feature type="chain" id="PRO_5028805091" evidence="1">
    <location>
        <begin position="24"/>
        <end position="93"/>
    </location>
</feature>
<proteinExistence type="predicted"/>
<evidence type="ECO:0000256" key="1">
    <source>
        <dbReference type="SAM" id="SignalP"/>
    </source>
</evidence>
<dbReference type="WBParaSite" id="Pan_g23537.t1">
    <property type="protein sequence ID" value="Pan_g23537.t1"/>
    <property type="gene ID" value="Pan_g23537"/>
</dbReference>
<accession>A0A7E4VP05</accession>
<keyword evidence="1" id="KW-0732">Signal</keyword>
<evidence type="ECO:0000313" key="3">
    <source>
        <dbReference type="WBParaSite" id="Pan_g23537.t1"/>
    </source>
</evidence>
<evidence type="ECO:0000313" key="2">
    <source>
        <dbReference type="Proteomes" id="UP000492821"/>
    </source>
</evidence>
<dbReference type="AlphaFoldDB" id="A0A7E4VP05"/>
<sequence>MKFQQSFVSFLAVCLALVCVVSAQHALSLQHILTPHAVHHAQPAAHHYQHHQPAHHNSHQAHHDHNSVLHNLHYGSGGSTWHDSIVMHAVGKR</sequence>
<organism evidence="2 3">
    <name type="scientific">Panagrellus redivivus</name>
    <name type="common">Microworm</name>
    <dbReference type="NCBI Taxonomy" id="6233"/>
    <lineage>
        <taxon>Eukaryota</taxon>
        <taxon>Metazoa</taxon>
        <taxon>Ecdysozoa</taxon>
        <taxon>Nematoda</taxon>
        <taxon>Chromadorea</taxon>
        <taxon>Rhabditida</taxon>
        <taxon>Tylenchina</taxon>
        <taxon>Panagrolaimomorpha</taxon>
        <taxon>Panagrolaimoidea</taxon>
        <taxon>Panagrolaimidae</taxon>
        <taxon>Panagrellus</taxon>
    </lineage>
</organism>
<feature type="signal peptide" evidence="1">
    <location>
        <begin position="1"/>
        <end position="23"/>
    </location>
</feature>